<dbReference type="SUPFAM" id="SSF53474">
    <property type="entry name" value="alpha/beta-Hydrolases"/>
    <property type="match status" value="1"/>
</dbReference>
<sequence length="268" mass="28573">MPELSLPDVTLHYEVSGTGPPLLMIAGMVSDSASWAPLIPLLEPYFTLIRPDNRTTGRTTPVDAPVSVSIYAQDCAALLDHLDMPQAHVLGHSMGGMIALEMMQTVPVKIASLTLAASAPLRLTRNLALFNALLAIRQSNAAPDTWLRAFFPWLFAPAVYDIPGAVDDAAAASLAYAHAQTVQGMAHQLQALEGYQPPRLPPEWPVPAQALLAADDMLIPLPLAQSALGGLPVHIVSNAGHSIHWDAADTVADHVKALAQTHPIRRAL</sequence>
<organism evidence="2 3">
    <name type="scientific">Sulfitobacter marinus</name>
    <dbReference type="NCBI Taxonomy" id="394264"/>
    <lineage>
        <taxon>Bacteria</taxon>
        <taxon>Pseudomonadati</taxon>
        <taxon>Pseudomonadota</taxon>
        <taxon>Alphaproteobacteria</taxon>
        <taxon>Rhodobacterales</taxon>
        <taxon>Roseobacteraceae</taxon>
        <taxon>Sulfitobacter</taxon>
    </lineage>
</organism>
<keyword evidence="3" id="KW-1185">Reference proteome</keyword>
<evidence type="ECO:0000313" key="2">
    <source>
        <dbReference type="EMBL" id="SFS83506.1"/>
    </source>
</evidence>
<dbReference type="Pfam" id="PF12697">
    <property type="entry name" value="Abhydrolase_6"/>
    <property type="match status" value="1"/>
</dbReference>
<dbReference type="PANTHER" id="PTHR43433">
    <property type="entry name" value="HYDROLASE, ALPHA/BETA FOLD FAMILY PROTEIN"/>
    <property type="match status" value="1"/>
</dbReference>
<dbReference type="Gene3D" id="3.40.50.1820">
    <property type="entry name" value="alpha/beta hydrolase"/>
    <property type="match status" value="1"/>
</dbReference>
<reference evidence="3" key="1">
    <citation type="submission" date="2016-10" db="EMBL/GenBank/DDBJ databases">
        <authorList>
            <person name="Varghese N."/>
            <person name="Submissions S."/>
        </authorList>
    </citation>
    <scope>NUCLEOTIDE SEQUENCE [LARGE SCALE GENOMIC DNA]</scope>
    <source>
        <strain evidence="3">DSM 23422</strain>
    </source>
</reference>
<protein>
    <submittedName>
        <fullName evidence="2">Pimeloyl-ACP methyl ester carboxylesterase</fullName>
    </submittedName>
</protein>
<dbReference type="InterPro" id="IPR050471">
    <property type="entry name" value="AB_hydrolase"/>
</dbReference>
<accession>A0A1I6T2V4</accession>
<proteinExistence type="predicted"/>
<dbReference type="STRING" id="394264.SAMN04488040_2011"/>
<gene>
    <name evidence="2" type="ORF">SAMN04488040_2011</name>
</gene>
<dbReference type="InterPro" id="IPR029058">
    <property type="entry name" value="AB_hydrolase_fold"/>
</dbReference>
<evidence type="ECO:0000313" key="3">
    <source>
        <dbReference type="Proteomes" id="UP000199239"/>
    </source>
</evidence>
<name>A0A1I6T2V4_9RHOB</name>
<dbReference type="OrthoDB" id="9796770at2"/>
<evidence type="ECO:0000259" key="1">
    <source>
        <dbReference type="Pfam" id="PF12697"/>
    </source>
</evidence>
<feature type="domain" description="AB hydrolase-1" evidence="1">
    <location>
        <begin position="22"/>
        <end position="253"/>
    </location>
</feature>
<dbReference type="RefSeq" id="WP_093916236.1">
    <property type="nucleotide sequence ID" value="NZ_FPAJ01000003.1"/>
</dbReference>
<dbReference type="AlphaFoldDB" id="A0A1I6T2V4"/>
<dbReference type="PANTHER" id="PTHR43433:SF5">
    <property type="entry name" value="AB HYDROLASE-1 DOMAIN-CONTAINING PROTEIN"/>
    <property type="match status" value="1"/>
</dbReference>
<dbReference type="Proteomes" id="UP000199239">
    <property type="component" value="Unassembled WGS sequence"/>
</dbReference>
<dbReference type="InterPro" id="IPR000073">
    <property type="entry name" value="AB_hydrolase_1"/>
</dbReference>
<dbReference type="EMBL" id="FPAJ01000003">
    <property type="protein sequence ID" value="SFS83506.1"/>
    <property type="molecule type" value="Genomic_DNA"/>
</dbReference>